<evidence type="ECO:0000313" key="2">
    <source>
        <dbReference type="EMBL" id="CCD21772.1"/>
    </source>
</evidence>
<reference evidence="2 3" key="1">
    <citation type="journal article" date="2012" name="Proc. Natl. Acad. Sci. U.S.A.">
        <title>Antigenic diversity is generated by distinct evolutionary mechanisms in African trypanosome species.</title>
        <authorList>
            <person name="Jackson A.P."/>
            <person name="Berry A."/>
            <person name="Aslett M."/>
            <person name="Allison H.C."/>
            <person name="Burton P."/>
            <person name="Vavrova-Anderson J."/>
            <person name="Brown R."/>
            <person name="Browne H."/>
            <person name="Corton N."/>
            <person name="Hauser H."/>
            <person name="Gamble J."/>
            <person name="Gilderthorp R."/>
            <person name="Marcello L."/>
            <person name="McQuillan J."/>
            <person name="Otto T.D."/>
            <person name="Quail M.A."/>
            <person name="Sanders M.J."/>
            <person name="van Tonder A."/>
            <person name="Ginger M.L."/>
            <person name="Field M.C."/>
            <person name="Barry J.D."/>
            <person name="Hertz-Fowler C."/>
            <person name="Berriman M."/>
        </authorList>
    </citation>
    <scope>NUCLEOTIDE SEQUENCE</scope>
    <source>
        <strain evidence="2 3">Y486</strain>
    </source>
</reference>
<feature type="chain" id="PRO_5012429393" evidence="1">
    <location>
        <begin position="16"/>
        <end position="144"/>
    </location>
</feature>
<name>F9WW05_TRYVY</name>
<keyword evidence="3" id="KW-1185">Reference proteome</keyword>
<dbReference type="VEuPathDB" id="TriTrypDB:TvY486_0005080"/>
<keyword evidence="1" id="KW-0732">Signal</keyword>
<dbReference type="EMBL" id="CAEX01008230">
    <property type="protein sequence ID" value="CCD21772.1"/>
    <property type="molecule type" value="Genomic_DNA"/>
</dbReference>
<evidence type="ECO:0000256" key="1">
    <source>
        <dbReference type="SAM" id="SignalP"/>
    </source>
</evidence>
<gene>
    <name evidence="2" type="ORF">TvY486_0005080</name>
</gene>
<organism evidence="2 3">
    <name type="scientific">Trypanosoma vivax (strain Y486)</name>
    <dbReference type="NCBI Taxonomy" id="1055687"/>
    <lineage>
        <taxon>Eukaryota</taxon>
        <taxon>Discoba</taxon>
        <taxon>Euglenozoa</taxon>
        <taxon>Kinetoplastea</taxon>
        <taxon>Metakinetoplastina</taxon>
        <taxon>Trypanosomatida</taxon>
        <taxon>Trypanosomatidae</taxon>
        <taxon>Trypanosoma</taxon>
        <taxon>Duttonella</taxon>
    </lineage>
</organism>
<accession>F9WW05</accession>
<sequence length="144" mass="16150">MPPLLLVGLTTLLLRSPPLDFLIRIPASRIRVTLIWKDVKAGVILTLQNELTGCTYENYTLERPRNITITAVNDIVTLGEDGMLILGAGYSFKMYSTAFKTCPFLLEEFLLEGGKTMAWGGFWTMKVQWDWVRLGSTEKSGICS</sequence>
<evidence type="ECO:0000313" key="3">
    <source>
        <dbReference type="Proteomes" id="UP000009027"/>
    </source>
</evidence>
<dbReference type="Proteomes" id="UP000009027">
    <property type="component" value="Unassembled WGS sequence"/>
</dbReference>
<dbReference type="AlphaFoldDB" id="F9WW05"/>
<protein>
    <submittedName>
        <fullName evidence="2">Uncharacterized protein</fullName>
    </submittedName>
</protein>
<proteinExistence type="predicted"/>
<feature type="signal peptide" evidence="1">
    <location>
        <begin position="1"/>
        <end position="15"/>
    </location>
</feature>